<dbReference type="Gene3D" id="1.20.5.510">
    <property type="entry name" value="Single helix bin"/>
    <property type="match status" value="1"/>
</dbReference>
<evidence type="ECO:0000313" key="4">
    <source>
        <dbReference type="Proteomes" id="UP000053424"/>
    </source>
</evidence>
<name>A0A0C2YA10_HEBCY</name>
<dbReference type="AlphaFoldDB" id="A0A0C2YA10"/>
<dbReference type="EMBL" id="KN831794">
    <property type="protein sequence ID" value="KIM37867.1"/>
    <property type="molecule type" value="Genomic_DNA"/>
</dbReference>
<feature type="compositionally biased region" description="Low complexity" evidence="1">
    <location>
        <begin position="397"/>
        <end position="408"/>
    </location>
</feature>
<evidence type="ECO:0000313" key="3">
    <source>
        <dbReference type="EMBL" id="KIM37867.1"/>
    </source>
</evidence>
<dbReference type="OrthoDB" id="2796893at2759"/>
<sequence>MASTTAVGIQLHSRAAQSIAVCTQDFSWMDNSKNTSPCQVLASVDALCNNGNWIVPALNASVKYTPPSASAGTATFCTCSWASYNLISACIACQGFPEQISQWSPYSVDCGGKLSNTAFPTNLTLPNDVLIPYWAGEDPTKWPGETFNVANAKQIAAEGHPDITNSSNASKKSTNIGAIIGGVVGGVVVICLAIGLAYYMLRQRQSTESNKLPSNLEKSNHMRTLSDMTNGSNVNSLGYATLTSSQVQDTNVPTSPTILTHSSSIRSIPFMSSIAGSIATRTQRSLGRQPSAGPPPSSQEDVIAPYTLPPVSNNPDRKQGSGGYPVIAEPSNPPATVMRVDTTRSVAPTQRARFNPPTYAESSVDAGSSLDHGNHRANQSTDTDYSLPAGSVSRNLSTSSAATTHVTAFVNSSPPTAMRPGHGRQVSTSGRDEKRQRPPPPTEASFNASDIA</sequence>
<evidence type="ECO:0000256" key="1">
    <source>
        <dbReference type="SAM" id="MobiDB-lite"/>
    </source>
</evidence>
<reference evidence="3 4" key="1">
    <citation type="submission" date="2014-04" db="EMBL/GenBank/DDBJ databases">
        <authorList>
            <consortium name="DOE Joint Genome Institute"/>
            <person name="Kuo A."/>
            <person name="Gay G."/>
            <person name="Dore J."/>
            <person name="Kohler A."/>
            <person name="Nagy L.G."/>
            <person name="Floudas D."/>
            <person name="Copeland A."/>
            <person name="Barry K.W."/>
            <person name="Cichocki N."/>
            <person name="Veneault-Fourrey C."/>
            <person name="LaButti K."/>
            <person name="Lindquist E.A."/>
            <person name="Lipzen A."/>
            <person name="Lundell T."/>
            <person name="Morin E."/>
            <person name="Murat C."/>
            <person name="Sun H."/>
            <person name="Tunlid A."/>
            <person name="Henrissat B."/>
            <person name="Grigoriev I.V."/>
            <person name="Hibbett D.S."/>
            <person name="Martin F."/>
            <person name="Nordberg H.P."/>
            <person name="Cantor M.N."/>
            <person name="Hua S.X."/>
        </authorList>
    </citation>
    <scope>NUCLEOTIDE SEQUENCE [LARGE SCALE GENOMIC DNA]</scope>
    <source>
        <strain evidence="4">h7</strain>
    </source>
</reference>
<keyword evidence="2" id="KW-1133">Transmembrane helix</keyword>
<reference evidence="4" key="2">
    <citation type="submission" date="2015-01" db="EMBL/GenBank/DDBJ databases">
        <title>Evolutionary Origins and Diversification of the Mycorrhizal Mutualists.</title>
        <authorList>
            <consortium name="DOE Joint Genome Institute"/>
            <consortium name="Mycorrhizal Genomics Consortium"/>
            <person name="Kohler A."/>
            <person name="Kuo A."/>
            <person name="Nagy L.G."/>
            <person name="Floudas D."/>
            <person name="Copeland A."/>
            <person name="Barry K.W."/>
            <person name="Cichocki N."/>
            <person name="Veneault-Fourrey C."/>
            <person name="LaButti K."/>
            <person name="Lindquist E.A."/>
            <person name="Lipzen A."/>
            <person name="Lundell T."/>
            <person name="Morin E."/>
            <person name="Murat C."/>
            <person name="Riley R."/>
            <person name="Ohm R."/>
            <person name="Sun H."/>
            <person name="Tunlid A."/>
            <person name="Henrissat B."/>
            <person name="Grigoriev I.V."/>
            <person name="Hibbett D.S."/>
            <person name="Martin F."/>
        </authorList>
    </citation>
    <scope>NUCLEOTIDE SEQUENCE [LARGE SCALE GENOMIC DNA]</scope>
    <source>
        <strain evidence="4">h7</strain>
    </source>
</reference>
<evidence type="ECO:0008006" key="5">
    <source>
        <dbReference type="Google" id="ProtNLM"/>
    </source>
</evidence>
<feature type="transmembrane region" description="Helical" evidence="2">
    <location>
        <begin position="176"/>
        <end position="201"/>
    </location>
</feature>
<keyword evidence="2" id="KW-0472">Membrane</keyword>
<proteinExistence type="predicted"/>
<dbReference type="Proteomes" id="UP000053424">
    <property type="component" value="Unassembled WGS sequence"/>
</dbReference>
<accession>A0A0C2YA10</accession>
<gene>
    <name evidence="3" type="ORF">M413DRAFT_448139</name>
</gene>
<keyword evidence="4" id="KW-1185">Reference proteome</keyword>
<dbReference type="STRING" id="686832.A0A0C2YA10"/>
<organism evidence="3 4">
    <name type="scientific">Hebeloma cylindrosporum</name>
    <dbReference type="NCBI Taxonomy" id="76867"/>
    <lineage>
        <taxon>Eukaryota</taxon>
        <taxon>Fungi</taxon>
        <taxon>Dikarya</taxon>
        <taxon>Basidiomycota</taxon>
        <taxon>Agaricomycotina</taxon>
        <taxon>Agaricomycetes</taxon>
        <taxon>Agaricomycetidae</taxon>
        <taxon>Agaricales</taxon>
        <taxon>Agaricineae</taxon>
        <taxon>Hymenogastraceae</taxon>
        <taxon>Hebeloma</taxon>
    </lineage>
</organism>
<feature type="region of interest" description="Disordered" evidence="1">
    <location>
        <begin position="282"/>
        <end position="452"/>
    </location>
</feature>
<keyword evidence="2" id="KW-0812">Transmembrane</keyword>
<evidence type="ECO:0000256" key="2">
    <source>
        <dbReference type="SAM" id="Phobius"/>
    </source>
</evidence>
<protein>
    <recommendedName>
        <fullName evidence="5">Transmembrane protein</fullName>
    </recommendedName>
</protein>
<dbReference type="HOGENOM" id="CLU_048916_0_0_1"/>